<accession>A0A6A0B6F9</accession>
<organism evidence="1 2">
    <name type="scientific">Pseudolactococcus insecticola</name>
    <dbReference type="NCBI Taxonomy" id="2709158"/>
    <lineage>
        <taxon>Bacteria</taxon>
        <taxon>Bacillati</taxon>
        <taxon>Bacillota</taxon>
        <taxon>Bacilli</taxon>
        <taxon>Lactobacillales</taxon>
        <taxon>Streptococcaceae</taxon>
        <taxon>Pseudolactococcus</taxon>
    </lineage>
</organism>
<dbReference type="AlphaFoldDB" id="A0A6A0B6F9"/>
<name>A0A6A0B6F9_9LACT</name>
<dbReference type="EMBL" id="BLLH01000006">
    <property type="protein sequence ID" value="GFH40832.1"/>
    <property type="molecule type" value="Genomic_DNA"/>
</dbReference>
<comment type="caution">
    <text evidence="1">The sequence shown here is derived from an EMBL/GenBank/DDBJ whole genome shotgun (WGS) entry which is preliminary data.</text>
</comment>
<evidence type="ECO:0000313" key="2">
    <source>
        <dbReference type="Proteomes" id="UP000475928"/>
    </source>
</evidence>
<evidence type="ECO:0000313" key="1">
    <source>
        <dbReference type="EMBL" id="GFH40832.1"/>
    </source>
</evidence>
<protein>
    <submittedName>
        <fullName evidence="1">Uncharacterized protein</fullName>
    </submittedName>
</protein>
<gene>
    <name evidence="1" type="ORF">Hs20B_12300</name>
</gene>
<sequence length="60" mass="7543">MKRMKTNNFETRNALNDTDFPEKKENQFIYAFRKIFREKEKCGREWEFFADFVIHELFEK</sequence>
<keyword evidence="2" id="KW-1185">Reference proteome</keyword>
<reference evidence="1 2" key="1">
    <citation type="submission" date="2020-02" db="EMBL/GenBank/DDBJ databases">
        <title>Draft genome sequence of Lactococcus sp. Hs20B0-1.</title>
        <authorList>
            <person name="Noda S."/>
            <person name="Yuki M."/>
            <person name="Ohkuma M."/>
        </authorList>
    </citation>
    <scope>NUCLEOTIDE SEQUENCE [LARGE SCALE GENOMIC DNA]</scope>
    <source>
        <strain evidence="1 2">Hs20B0-1</strain>
    </source>
</reference>
<proteinExistence type="predicted"/>
<dbReference type="Proteomes" id="UP000475928">
    <property type="component" value="Unassembled WGS sequence"/>
</dbReference>